<dbReference type="STRING" id="870435.A0A0C3P899"/>
<evidence type="ECO:0000313" key="3">
    <source>
        <dbReference type="Proteomes" id="UP000054217"/>
    </source>
</evidence>
<organism evidence="2 3">
    <name type="scientific">Pisolithus tinctorius Marx 270</name>
    <dbReference type="NCBI Taxonomy" id="870435"/>
    <lineage>
        <taxon>Eukaryota</taxon>
        <taxon>Fungi</taxon>
        <taxon>Dikarya</taxon>
        <taxon>Basidiomycota</taxon>
        <taxon>Agaricomycotina</taxon>
        <taxon>Agaricomycetes</taxon>
        <taxon>Agaricomycetidae</taxon>
        <taxon>Boletales</taxon>
        <taxon>Sclerodermatineae</taxon>
        <taxon>Pisolithaceae</taxon>
        <taxon>Pisolithus</taxon>
    </lineage>
</organism>
<feature type="region of interest" description="Disordered" evidence="1">
    <location>
        <begin position="1"/>
        <end position="82"/>
    </location>
</feature>
<dbReference type="InParanoid" id="A0A0C3P899"/>
<feature type="compositionally biased region" description="Basic and acidic residues" evidence="1">
    <location>
        <begin position="425"/>
        <end position="434"/>
    </location>
</feature>
<dbReference type="AlphaFoldDB" id="A0A0C3P899"/>
<dbReference type="EMBL" id="KN831954">
    <property type="protein sequence ID" value="KIO09700.1"/>
    <property type="molecule type" value="Genomic_DNA"/>
</dbReference>
<evidence type="ECO:0000256" key="1">
    <source>
        <dbReference type="SAM" id="MobiDB-lite"/>
    </source>
</evidence>
<reference evidence="2 3" key="1">
    <citation type="submission" date="2014-04" db="EMBL/GenBank/DDBJ databases">
        <authorList>
            <consortium name="DOE Joint Genome Institute"/>
            <person name="Kuo A."/>
            <person name="Kohler A."/>
            <person name="Costa M.D."/>
            <person name="Nagy L.G."/>
            <person name="Floudas D."/>
            <person name="Copeland A."/>
            <person name="Barry K.W."/>
            <person name="Cichocki N."/>
            <person name="Veneault-Fourrey C."/>
            <person name="LaButti K."/>
            <person name="Lindquist E.A."/>
            <person name="Lipzen A."/>
            <person name="Lundell T."/>
            <person name="Morin E."/>
            <person name="Murat C."/>
            <person name="Sun H."/>
            <person name="Tunlid A."/>
            <person name="Henrissat B."/>
            <person name="Grigoriev I.V."/>
            <person name="Hibbett D.S."/>
            <person name="Martin F."/>
            <person name="Nordberg H.P."/>
            <person name="Cantor M.N."/>
            <person name="Hua S.X."/>
        </authorList>
    </citation>
    <scope>NUCLEOTIDE SEQUENCE [LARGE SCALE GENOMIC DNA]</scope>
    <source>
        <strain evidence="2 3">Marx 270</strain>
    </source>
</reference>
<keyword evidence="3" id="KW-1185">Reference proteome</keyword>
<protein>
    <submittedName>
        <fullName evidence="2">Uncharacterized protein</fullName>
    </submittedName>
</protein>
<gene>
    <name evidence="2" type="ORF">M404DRAFT_996535</name>
</gene>
<accession>A0A0C3P899</accession>
<feature type="compositionally biased region" description="Acidic residues" evidence="1">
    <location>
        <begin position="410"/>
        <end position="424"/>
    </location>
</feature>
<dbReference type="HOGENOM" id="CLU_019697_0_0_1"/>
<feature type="region of interest" description="Disordered" evidence="1">
    <location>
        <begin position="332"/>
        <end position="386"/>
    </location>
</feature>
<reference evidence="3" key="2">
    <citation type="submission" date="2015-01" db="EMBL/GenBank/DDBJ databases">
        <title>Evolutionary Origins and Diversification of the Mycorrhizal Mutualists.</title>
        <authorList>
            <consortium name="DOE Joint Genome Institute"/>
            <consortium name="Mycorrhizal Genomics Consortium"/>
            <person name="Kohler A."/>
            <person name="Kuo A."/>
            <person name="Nagy L.G."/>
            <person name="Floudas D."/>
            <person name="Copeland A."/>
            <person name="Barry K.W."/>
            <person name="Cichocki N."/>
            <person name="Veneault-Fourrey C."/>
            <person name="LaButti K."/>
            <person name="Lindquist E.A."/>
            <person name="Lipzen A."/>
            <person name="Lundell T."/>
            <person name="Morin E."/>
            <person name="Murat C."/>
            <person name="Riley R."/>
            <person name="Ohm R."/>
            <person name="Sun H."/>
            <person name="Tunlid A."/>
            <person name="Henrissat B."/>
            <person name="Grigoriev I.V."/>
            <person name="Hibbett D.S."/>
            <person name="Martin F."/>
        </authorList>
    </citation>
    <scope>NUCLEOTIDE SEQUENCE [LARGE SCALE GENOMIC DNA]</scope>
    <source>
        <strain evidence="3">Marx 270</strain>
    </source>
</reference>
<proteinExistence type="predicted"/>
<name>A0A0C3P899_PISTI</name>
<feature type="region of interest" description="Disordered" evidence="1">
    <location>
        <begin position="401"/>
        <end position="445"/>
    </location>
</feature>
<feature type="compositionally biased region" description="Low complexity" evidence="1">
    <location>
        <begin position="358"/>
        <end position="374"/>
    </location>
</feature>
<dbReference type="Proteomes" id="UP000054217">
    <property type="component" value="Unassembled WGS sequence"/>
</dbReference>
<dbReference type="OrthoDB" id="2940229at2759"/>
<sequence length="445" mass="49919">MSLKRPFVASPEFESPGSRRGPKRRQLSSPLPPSSPCASSSVLATPRTLPRPWTIPADSPTNPFGRIRRFTHGTTLPPPTSFGRHISLRFQLVHPRADGREFNRDGVYRIVQVPLNYTLSHLRKLIAYIFDPATDDEIVAPYNLRRVSNRLTAILSSSKDKGKARELFPVSPEPVGHLFEVQNAAIVGQHGVIKSGHTWAKSSTARDPYHYPGNDSEGSVFLDDESDGWRWVAEEDLELTKAWPKGCDLSKAIIYHHDVHTQIHISANTKKVPHRKGKGNKPFLFEAYGSVSLSNPEETLRPGAVETTRWNRIGAYDRFLKAEAEKDWSARALDGDFDEDEDEYAEGETDPNMSSATLPSFGLSSSPFLPSESSNPVTPFPAEPSLRRRVDYERRRLVKLTKEGLKDTSGDEEDEVDELVYDNDDPAKEEKPSDWDPFLDGEEIC</sequence>
<feature type="compositionally biased region" description="Acidic residues" evidence="1">
    <location>
        <begin position="335"/>
        <end position="349"/>
    </location>
</feature>
<evidence type="ECO:0000313" key="2">
    <source>
        <dbReference type="EMBL" id="KIO09700.1"/>
    </source>
</evidence>